<evidence type="ECO:0000313" key="5">
    <source>
        <dbReference type="Proteomes" id="UP000509383"/>
    </source>
</evidence>
<organism evidence="3 5">
    <name type="scientific">Pseudomonas tohonis</name>
    <dbReference type="NCBI Taxonomy" id="2725477"/>
    <lineage>
        <taxon>Bacteria</taxon>
        <taxon>Pseudomonadati</taxon>
        <taxon>Pseudomonadota</taxon>
        <taxon>Gammaproteobacteria</taxon>
        <taxon>Pseudomonadales</taxon>
        <taxon>Pseudomonadaceae</taxon>
        <taxon>Pseudomonas</taxon>
    </lineage>
</organism>
<dbReference type="Gene3D" id="3.40.250.10">
    <property type="entry name" value="Rhodanese-like domain"/>
    <property type="match status" value="1"/>
</dbReference>
<protein>
    <recommendedName>
        <fullName evidence="2">Rhodanese domain-containing protein</fullName>
    </recommendedName>
</protein>
<dbReference type="RefSeq" id="WP_173178383.1">
    <property type="nucleotide sequence ID" value="NZ_AP023189.1"/>
</dbReference>
<dbReference type="SMART" id="SM00450">
    <property type="entry name" value="RHOD"/>
    <property type="match status" value="1"/>
</dbReference>
<evidence type="ECO:0000313" key="4">
    <source>
        <dbReference type="EMBL" id="GJN55700.1"/>
    </source>
</evidence>
<keyword evidence="6" id="KW-1185">Reference proteome</keyword>
<gene>
    <name evidence="3" type="ORF">TUM18999_23560</name>
    <name evidence="4" type="ORF">TUM20286_54520</name>
</gene>
<evidence type="ECO:0000259" key="2">
    <source>
        <dbReference type="PROSITE" id="PS50206"/>
    </source>
</evidence>
<dbReference type="EMBL" id="AP023189">
    <property type="protein sequence ID" value="BCG24165.1"/>
    <property type="molecule type" value="Genomic_DNA"/>
</dbReference>
<feature type="domain" description="Rhodanese" evidence="2">
    <location>
        <begin position="31"/>
        <end position="113"/>
    </location>
</feature>
<dbReference type="Proteomes" id="UP000509383">
    <property type="component" value="Chromosome"/>
</dbReference>
<evidence type="ECO:0000313" key="3">
    <source>
        <dbReference type="EMBL" id="BCG24165.1"/>
    </source>
</evidence>
<accession>A0A6J4E460</accession>
<feature type="chain" id="PRO_5026776306" description="Rhodanese domain-containing protein" evidence="1">
    <location>
        <begin position="19"/>
        <end position="118"/>
    </location>
</feature>
<dbReference type="Pfam" id="PF00581">
    <property type="entry name" value="Rhodanese"/>
    <property type="match status" value="1"/>
</dbReference>
<dbReference type="KEGG" id="ptw:TUM18999_23560"/>
<dbReference type="Proteomes" id="UP001054892">
    <property type="component" value="Unassembled WGS sequence"/>
</dbReference>
<proteinExistence type="predicted"/>
<keyword evidence="1" id="KW-0732">Signal</keyword>
<dbReference type="CDD" id="cd00158">
    <property type="entry name" value="RHOD"/>
    <property type="match status" value="1"/>
</dbReference>
<dbReference type="EMBL" id="BQKM01000020">
    <property type="protein sequence ID" value="GJN55700.1"/>
    <property type="molecule type" value="Genomic_DNA"/>
</dbReference>
<dbReference type="InterPro" id="IPR050229">
    <property type="entry name" value="GlpE_sulfurtransferase"/>
</dbReference>
<reference evidence="3 5" key="1">
    <citation type="submission" date="2020-05" db="EMBL/GenBank/DDBJ databases">
        <title>Characterization of novel class B3 metallo-beta-lactamase from novel Pseudomonas species.</title>
        <authorList>
            <person name="Yamada K."/>
            <person name="Aoki K."/>
            <person name="Ishii Y."/>
        </authorList>
    </citation>
    <scope>NUCLEOTIDE SEQUENCE [LARGE SCALE GENOMIC DNA]</scope>
    <source>
        <strain evidence="3 5">TUM18999</strain>
        <strain evidence="4 6">TUM20286</strain>
    </source>
</reference>
<dbReference type="PANTHER" id="PTHR43031">
    <property type="entry name" value="FAD-DEPENDENT OXIDOREDUCTASE"/>
    <property type="match status" value="1"/>
</dbReference>
<name>A0A6J4E460_9PSED</name>
<dbReference type="SUPFAM" id="SSF52821">
    <property type="entry name" value="Rhodanese/Cell cycle control phosphatase"/>
    <property type="match status" value="1"/>
</dbReference>
<sequence>MRKMLATLTLCLSLPAAAADVDQAAALEALKQPGAVLIDVRTPEEIEAGALPGARYIGFEDIGTKIAELAPDKHTPIVLYCRSGRRSGIAQDDLRARGYTNVQNAGGYSTLKPILDTP</sequence>
<dbReference type="InterPro" id="IPR036873">
    <property type="entry name" value="Rhodanese-like_dom_sf"/>
</dbReference>
<feature type="signal peptide" evidence="1">
    <location>
        <begin position="1"/>
        <end position="18"/>
    </location>
</feature>
<dbReference type="InterPro" id="IPR001763">
    <property type="entry name" value="Rhodanese-like_dom"/>
</dbReference>
<evidence type="ECO:0000256" key="1">
    <source>
        <dbReference type="SAM" id="SignalP"/>
    </source>
</evidence>
<evidence type="ECO:0000313" key="6">
    <source>
        <dbReference type="Proteomes" id="UP001054892"/>
    </source>
</evidence>
<dbReference type="PANTHER" id="PTHR43031:SF1">
    <property type="entry name" value="PYRIDINE NUCLEOTIDE-DISULPHIDE OXIDOREDUCTASE"/>
    <property type="match status" value="1"/>
</dbReference>
<dbReference type="AlphaFoldDB" id="A0A6J4E460"/>
<dbReference type="PROSITE" id="PS50206">
    <property type="entry name" value="RHODANESE_3"/>
    <property type="match status" value="1"/>
</dbReference>